<proteinExistence type="predicted"/>
<dbReference type="RefSeq" id="WP_118581495.1">
    <property type="nucleotide sequence ID" value="NZ_JAAINN010000010.1"/>
</dbReference>
<organism evidence="2 3">
    <name type="scientific">Blautia faecis</name>
    <dbReference type="NCBI Taxonomy" id="871665"/>
    <lineage>
        <taxon>Bacteria</taxon>
        <taxon>Bacillati</taxon>
        <taxon>Bacillota</taxon>
        <taxon>Clostridia</taxon>
        <taxon>Lachnospirales</taxon>
        <taxon>Lachnospiraceae</taxon>
        <taxon>Blautia</taxon>
    </lineage>
</organism>
<dbReference type="PROSITE" id="PS51831">
    <property type="entry name" value="HD"/>
    <property type="match status" value="1"/>
</dbReference>
<dbReference type="Pfam" id="PF01966">
    <property type="entry name" value="HD"/>
    <property type="match status" value="1"/>
</dbReference>
<name>A0ABX2H6Y2_9FIRM</name>
<accession>A0ABX2H6Y2</accession>
<sequence>MSSSFSETNRISLIWRHPLYQKHCEKIQELEKDRIFCRHTPEHFLDVARLMYIYSLENKLNLSREIIYATALLHDIGRAQQYLSGISHDIAGAEIAGKILADLHFTEQEKEEILSAISQHRTDGSDNVLAMLLYKADKKSRNCFSCSAASECYWPSEKKNLTIEY</sequence>
<gene>
    <name evidence="2" type="ORF">G5B17_06075</name>
</gene>
<dbReference type="InterPro" id="IPR003607">
    <property type="entry name" value="HD/PDEase_dom"/>
</dbReference>
<comment type="caution">
    <text evidence="2">The sequence shown here is derived from an EMBL/GenBank/DDBJ whole genome shotgun (WGS) entry which is preliminary data.</text>
</comment>
<dbReference type="EMBL" id="JAAITS010000012">
    <property type="protein sequence ID" value="NSG85005.1"/>
    <property type="molecule type" value="Genomic_DNA"/>
</dbReference>
<keyword evidence="3" id="KW-1185">Reference proteome</keyword>
<dbReference type="Gene3D" id="1.10.3210.10">
    <property type="entry name" value="Hypothetical protein af1432"/>
    <property type="match status" value="1"/>
</dbReference>
<evidence type="ECO:0000259" key="1">
    <source>
        <dbReference type="PROSITE" id="PS51831"/>
    </source>
</evidence>
<dbReference type="InterPro" id="IPR006674">
    <property type="entry name" value="HD_domain"/>
</dbReference>
<evidence type="ECO:0000313" key="2">
    <source>
        <dbReference type="EMBL" id="NSG85005.1"/>
    </source>
</evidence>
<protein>
    <submittedName>
        <fullName evidence="2">HD domain-containing protein</fullName>
    </submittedName>
</protein>
<dbReference type="SMART" id="SM00471">
    <property type="entry name" value="HDc"/>
    <property type="match status" value="1"/>
</dbReference>
<dbReference type="SUPFAM" id="SSF109604">
    <property type="entry name" value="HD-domain/PDEase-like"/>
    <property type="match status" value="1"/>
</dbReference>
<evidence type="ECO:0000313" key="3">
    <source>
        <dbReference type="Proteomes" id="UP001644719"/>
    </source>
</evidence>
<reference evidence="2 3" key="1">
    <citation type="journal article" date="2020" name="Cell Host Microbe">
        <title>Functional and Genomic Variation between Human-Derived Isolates of Lachnospiraceae Reveals Inter- and Intra-Species Diversity.</title>
        <authorList>
            <person name="Sorbara M.T."/>
            <person name="Littmann E.R."/>
            <person name="Fontana E."/>
            <person name="Moody T.U."/>
            <person name="Kohout C.E."/>
            <person name="Gjonbalaj M."/>
            <person name="Eaton V."/>
            <person name="Seok R."/>
            <person name="Leiner I.M."/>
            <person name="Pamer E.G."/>
        </authorList>
    </citation>
    <scope>NUCLEOTIDE SEQUENCE [LARGE SCALE GENOMIC DNA]</scope>
    <source>
        <strain evidence="2 3">MSK.17.74</strain>
    </source>
</reference>
<dbReference type="NCBIfam" id="TIGR00277">
    <property type="entry name" value="HDIG"/>
    <property type="match status" value="1"/>
</dbReference>
<dbReference type="InterPro" id="IPR006675">
    <property type="entry name" value="HDIG_dom"/>
</dbReference>
<feature type="domain" description="HD" evidence="1">
    <location>
        <begin position="40"/>
        <end position="142"/>
    </location>
</feature>
<dbReference type="Proteomes" id="UP001644719">
    <property type="component" value="Unassembled WGS sequence"/>
</dbReference>
<dbReference type="CDD" id="cd00077">
    <property type="entry name" value="HDc"/>
    <property type="match status" value="1"/>
</dbReference>